<accession>A0A4Y2V169</accession>
<feature type="chain" id="PRO_5021435281" evidence="2">
    <location>
        <begin position="19"/>
        <end position="668"/>
    </location>
</feature>
<proteinExistence type="predicted"/>
<feature type="signal peptide" evidence="2">
    <location>
        <begin position="1"/>
        <end position="18"/>
    </location>
</feature>
<comment type="caution">
    <text evidence="3">The sequence shown here is derived from an EMBL/GenBank/DDBJ whole genome shotgun (WGS) entry which is preliminary data.</text>
</comment>
<name>A0A4Y2V169_ARAVE</name>
<dbReference type="EMBL" id="BGPR01041921">
    <property type="protein sequence ID" value="GBO18282.1"/>
    <property type="molecule type" value="Genomic_DNA"/>
</dbReference>
<sequence length="668" mass="73271">MMTSVLLILLISSGGCLAEDLRMEPEYSPASPMHSEPMYASASEMSPYPQHLDLDTLKNMPLVILHPRTPIKLKMIRGENMQDVYKSLTPERIIKLLKSAASSYSEESNPTPKKASLREAKNINFGSSQARSVFSLPFGGHQRLLPSSSNLFSIPFLPHQTGGGWQQRFRNSFSNMFSFAKPFSGMAATNRPVFVPSSQPGFQIPGSYTPFQQPFNSQPSGMWNQFQPAHSLSPGDFSTADSFAHPTKLQLGSYFNPYHHNPMHQQQFGGDLAMSGSAMIPHRVVPAASHAFAHYASTVPRHKPLFNSVGGLKGASLEIRNAFADFTASDEHGPEVSQKFGSVGHVMNKFLDMMGLGASGGITDEGGFGGAGNWASMDSTPISRSLDFYPGYGNQAHLDDIEDFPIFLEDITEKFLTKLNLTHLLANGTKTPEADSKKNATNASSDKEKPKESPKMKEKSATKEKMSKPDPVKDLPKYSDSLYVPAQTLEMMQNKHKEKGSIQKEETKPSPDANMKKGSTQKDEAKPSPDANMKKGTSSDNSKKVSGSTPDAPVVNYQVPSTLSTVAPQDRIPPVAVFSSFPSKSNDEPAPAPPSYSPAMPLPQHEFEDNPNRLVDEDDLRPWVPVTNGRGYVEKRPKPFVVDITKTLDQPRSLKIVEQVLSSSTRTY</sequence>
<dbReference type="Proteomes" id="UP000499080">
    <property type="component" value="Unassembled WGS sequence"/>
</dbReference>
<dbReference type="OrthoDB" id="6424402at2759"/>
<evidence type="ECO:0000313" key="4">
    <source>
        <dbReference type="Proteomes" id="UP000499080"/>
    </source>
</evidence>
<feature type="compositionally biased region" description="Basic and acidic residues" evidence="1">
    <location>
        <begin position="493"/>
        <end position="509"/>
    </location>
</feature>
<keyword evidence="2" id="KW-0732">Signal</keyword>
<keyword evidence="4" id="KW-1185">Reference proteome</keyword>
<dbReference type="AlphaFoldDB" id="A0A4Y2V169"/>
<evidence type="ECO:0000256" key="2">
    <source>
        <dbReference type="SAM" id="SignalP"/>
    </source>
</evidence>
<evidence type="ECO:0000256" key="1">
    <source>
        <dbReference type="SAM" id="MobiDB-lite"/>
    </source>
</evidence>
<feature type="compositionally biased region" description="Polar residues" evidence="1">
    <location>
        <begin position="558"/>
        <end position="567"/>
    </location>
</feature>
<feature type="region of interest" description="Disordered" evidence="1">
    <location>
        <begin position="429"/>
        <end position="629"/>
    </location>
</feature>
<gene>
    <name evidence="3" type="ORF">AVEN_36400_1</name>
</gene>
<feature type="compositionally biased region" description="Basic and acidic residues" evidence="1">
    <location>
        <begin position="445"/>
        <end position="477"/>
    </location>
</feature>
<reference evidence="3 4" key="1">
    <citation type="journal article" date="2019" name="Sci. Rep.">
        <title>Orb-weaving spider Araneus ventricosus genome elucidates the spidroin gene catalogue.</title>
        <authorList>
            <person name="Kono N."/>
            <person name="Nakamura H."/>
            <person name="Ohtoshi R."/>
            <person name="Moran D.A.P."/>
            <person name="Shinohara A."/>
            <person name="Yoshida Y."/>
            <person name="Fujiwara M."/>
            <person name="Mori M."/>
            <person name="Tomita M."/>
            <person name="Arakawa K."/>
        </authorList>
    </citation>
    <scope>NUCLEOTIDE SEQUENCE [LARGE SCALE GENOMIC DNA]</scope>
</reference>
<feature type="compositionally biased region" description="Polar residues" evidence="1">
    <location>
        <begin position="535"/>
        <end position="549"/>
    </location>
</feature>
<evidence type="ECO:0000313" key="3">
    <source>
        <dbReference type="EMBL" id="GBO18282.1"/>
    </source>
</evidence>
<organism evidence="3 4">
    <name type="scientific">Araneus ventricosus</name>
    <name type="common">Orbweaver spider</name>
    <name type="synonym">Epeira ventricosa</name>
    <dbReference type="NCBI Taxonomy" id="182803"/>
    <lineage>
        <taxon>Eukaryota</taxon>
        <taxon>Metazoa</taxon>
        <taxon>Ecdysozoa</taxon>
        <taxon>Arthropoda</taxon>
        <taxon>Chelicerata</taxon>
        <taxon>Arachnida</taxon>
        <taxon>Araneae</taxon>
        <taxon>Araneomorphae</taxon>
        <taxon>Entelegynae</taxon>
        <taxon>Araneoidea</taxon>
        <taxon>Araneidae</taxon>
        <taxon>Araneus</taxon>
    </lineage>
</organism>
<feature type="compositionally biased region" description="Basic and acidic residues" evidence="1">
    <location>
        <begin position="605"/>
        <end position="615"/>
    </location>
</feature>
<protein>
    <submittedName>
        <fullName evidence="3">Uncharacterized protein</fullName>
    </submittedName>
</protein>